<dbReference type="FunFam" id="4.10.280.10:FF:000029">
    <property type="entry name" value="Achaete-scute family bHLH transcription factor 1"/>
    <property type="match status" value="1"/>
</dbReference>
<feature type="region of interest" description="Disordered" evidence="6">
    <location>
        <begin position="148"/>
        <end position="175"/>
    </location>
</feature>
<evidence type="ECO:0000256" key="3">
    <source>
        <dbReference type="ARBA" id="ARBA00022902"/>
    </source>
</evidence>
<keyword evidence="4" id="KW-0238">DNA-binding</keyword>
<dbReference type="Proteomes" id="UP000007110">
    <property type="component" value="Unassembled WGS sequence"/>
</dbReference>
<sequence length="185" mass="20721">MENIVPISIHHTTQLLQAVTVNNQTIRTTTSIDDLPKRVRRLRVNDEETPELTRCKRRIHFNHLGYELNQPAPAAVARRNERERNRVKLVNHGFANLRQQLPNGANNKKMSKVETLRSAVSYIRQLQLLLDEEAAVNAVFNGHSLPPSTASLSSASSPASSPGGSSPCEPLSPEDEDLLNFHTWF</sequence>
<dbReference type="GO" id="GO:0090575">
    <property type="term" value="C:RNA polymerase II transcription regulator complex"/>
    <property type="evidence" value="ECO:0000318"/>
    <property type="project" value="GO_Central"/>
</dbReference>
<dbReference type="GO" id="GO:0000981">
    <property type="term" value="F:DNA-binding transcription factor activity, RNA polymerase II-specific"/>
    <property type="evidence" value="ECO:0000318"/>
    <property type="project" value="GO_Central"/>
</dbReference>
<evidence type="ECO:0000256" key="4">
    <source>
        <dbReference type="ARBA" id="ARBA00023125"/>
    </source>
</evidence>
<keyword evidence="2" id="KW-0217">Developmental protein</keyword>
<feature type="compositionally biased region" description="Low complexity" evidence="6">
    <location>
        <begin position="148"/>
        <end position="171"/>
    </location>
</feature>
<accession>A0A7M7LPP2</accession>
<dbReference type="InParanoid" id="A0A7M7LPP2"/>
<evidence type="ECO:0000256" key="6">
    <source>
        <dbReference type="SAM" id="MobiDB-lite"/>
    </source>
</evidence>
<evidence type="ECO:0000259" key="7">
    <source>
        <dbReference type="PROSITE" id="PS50888"/>
    </source>
</evidence>
<dbReference type="PANTHER" id="PTHR13935:SF153">
    <property type="entry name" value="ACHAETE-SCUTE FAMILY BHLH TRANSCRIPTION FACTOR 1"/>
    <property type="match status" value="1"/>
</dbReference>
<dbReference type="OMA" id="CKRRIQL"/>
<dbReference type="SMART" id="SM00353">
    <property type="entry name" value="HLH"/>
    <property type="match status" value="1"/>
</dbReference>
<dbReference type="GO" id="GO:0007423">
    <property type="term" value="P:sensory organ development"/>
    <property type="evidence" value="ECO:0000318"/>
    <property type="project" value="GO_Central"/>
</dbReference>
<reference evidence="8" key="2">
    <citation type="submission" date="2021-01" db="UniProtKB">
        <authorList>
            <consortium name="EnsemblMetazoa"/>
        </authorList>
    </citation>
    <scope>IDENTIFICATION</scope>
</reference>
<dbReference type="GeneID" id="593387"/>
<dbReference type="GO" id="GO:0000977">
    <property type="term" value="F:RNA polymerase II transcription regulatory region sequence-specific DNA binding"/>
    <property type="evidence" value="ECO:0000318"/>
    <property type="project" value="GO_Central"/>
</dbReference>
<keyword evidence="5" id="KW-0539">Nucleus</keyword>
<dbReference type="Gene3D" id="4.10.280.10">
    <property type="entry name" value="Helix-loop-helix DNA-binding domain"/>
    <property type="match status" value="1"/>
</dbReference>
<dbReference type="FunCoup" id="A0A7M7LPP2">
    <property type="interactions" value="467"/>
</dbReference>
<dbReference type="AlphaFoldDB" id="A0A7M7LPP2"/>
<dbReference type="RefSeq" id="XP_003729788.1">
    <property type="nucleotide sequence ID" value="XM_003729740.3"/>
</dbReference>
<keyword evidence="3" id="KW-0524">Neurogenesis</keyword>
<dbReference type="PROSITE" id="PS50888">
    <property type="entry name" value="BHLH"/>
    <property type="match status" value="1"/>
</dbReference>
<evidence type="ECO:0000256" key="5">
    <source>
        <dbReference type="ARBA" id="ARBA00023242"/>
    </source>
</evidence>
<dbReference type="GO" id="GO:0030182">
    <property type="term" value="P:neuron differentiation"/>
    <property type="evidence" value="ECO:0000318"/>
    <property type="project" value="GO_Central"/>
</dbReference>
<dbReference type="Pfam" id="PF00010">
    <property type="entry name" value="HLH"/>
    <property type="match status" value="1"/>
</dbReference>
<evidence type="ECO:0000313" key="8">
    <source>
        <dbReference type="EnsemblMetazoa" id="XP_003729788"/>
    </source>
</evidence>
<dbReference type="GO" id="GO:0046983">
    <property type="term" value="F:protein dimerization activity"/>
    <property type="evidence" value="ECO:0007669"/>
    <property type="project" value="InterPro"/>
</dbReference>
<dbReference type="PANTHER" id="PTHR13935">
    <property type="entry name" value="ACHAETE-SCUTE TRANSCRIPTION FACTOR-RELATED"/>
    <property type="match status" value="1"/>
</dbReference>
<feature type="domain" description="BHLH" evidence="7">
    <location>
        <begin position="74"/>
        <end position="126"/>
    </location>
</feature>
<dbReference type="SUPFAM" id="SSF47459">
    <property type="entry name" value="HLH, helix-loop-helix DNA-binding domain"/>
    <property type="match status" value="1"/>
</dbReference>
<organism evidence="8 9">
    <name type="scientific">Strongylocentrotus purpuratus</name>
    <name type="common">Purple sea urchin</name>
    <dbReference type="NCBI Taxonomy" id="7668"/>
    <lineage>
        <taxon>Eukaryota</taxon>
        <taxon>Metazoa</taxon>
        <taxon>Echinodermata</taxon>
        <taxon>Eleutherozoa</taxon>
        <taxon>Echinozoa</taxon>
        <taxon>Echinoidea</taxon>
        <taxon>Euechinoidea</taxon>
        <taxon>Echinacea</taxon>
        <taxon>Camarodonta</taxon>
        <taxon>Echinidea</taxon>
        <taxon>Strongylocentrotidae</taxon>
        <taxon>Strongylocentrotus</taxon>
    </lineage>
</organism>
<dbReference type="InterPro" id="IPR011598">
    <property type="entry name" value="bHLH_dom"/>
</dbReference>
<dbReference type="InterPro" id="IPR036638">
    <property type="entry name" value="HLH_DNA-bd_sf"/>
</dbReference>
<dbReference type="InterPro" id="IPR015660">
    <property type="entry name" value="MASH1/Ascl1a-like"/>
</dbReference>
<name>A0A7M7LPP2_STRPU</name>
<keyword evidence="9" id="KW-1185">Reference proteome</keyword>
<evidence type="ECO:0000256" key="1">
    <source>
        <dbReference type="ARBA" id="ARBA00004123"/>
    </source>
</evidence>
<evidence type="ECO:0000313" key="9">
    <source>
        <dbReference type="Proteomes" id="UP000007110"/>
    </source>
</evidence>
<comment type="subcellular location">
    <subcellularLocation>
        <location evidence="1">Nucleus</location>
    </subcellularLocation>
</comment>
<reference evidence="9" key="1">
    <citation type="submission" date="2015-02" db="EMBL/GenBank/DDBJ databases">
        <title>Genome sequencing for Strongylocentrotus purpuratus.</title>
        <authorList>
            <person name="Murali S."/>
            <person name="Liu Y."/>
            <person name="Vee V."/>
            <person name="English A."/>
            <person name="Wang M."/>
            <person name="Skinner E."/>
            <person name="Han Y."/>
            <person name="Muzny D.M."/>
            <person name="Worley K.C."/>
            <person name="Gibbs R.A."/>
        </authorList>
    </citation>
    <scope>NUCLEOTIDE SEQUENCE</scope>
</reference>
<dbReference type="GO" id="GO:0050767">
    <property type="term" value="P:regulation of neurogenesis"/>
    <property type="evidence" value="ECO:0000318"/>
    <property type="project" value="GO_Central"/>
</dbReference>
<proteinExistence type="predicted"/>
<dbReference type="KEGG" id="spu:593387"/>
<protein>
    <recommendedName>
        <fullName evidence="7">BHLH domain-containing protein</fullName>
    </recommendedName>
</protein>
<evidence type="ECO:0000256" key="2">
    <source>
        <dbReference type="ARBA" id="ARBA00022473"/>
    </source>
</evidence>
<dbReference type="EnsemblMetazoa" id="XM_003729740">
    <property type="protein sequence ID" value="XP_003729788"/>
    <property type="gene ID" value="LOC593387"/>
</dbReference>
<dbReference type="OrthoDB" id="5976910at2759"/>
<dbReference type="GO" id="GO:0045944">
    <property type="term" value="P:positive regulation of transcription by RNA polymerase II"/>
    <property type="evidence" value="ECO:0000318"/>
    <property type="project" value="GO_Central"/>
</dbReference>